<dbReference type="InterPro" id="IPR050482">
    <property type="entry name" value="Sensor_HK_TwoCompSys"/>
</dbReference>
<keyword evidence="3" id="KW-0902">Two-component regulatory system</keyword>
<reference evidence="6 7" key="1">
    <citation type="submission" date="2018-05" db="EMBL/GenBank/DDBJ databases">
        <title>complete genome sequence of Aquabacterium olei NBRC 110486.</title>
        <authorList>
            <person name="Tang B."/>
            <person name="Chang J."/>
            <person name="Zhang L."/>
            <person name="Yang H."/>
        </authorList>
    </citation>
    <scope>NUCLEOTIDE SEQUENCE [LARGE SCALE GENOMIC DNA]</scope>
    <source>
        <strain evidence="6 7">NBRC 110486</strain>
        <plasmid evidence="7">ptb101</plasmid>
    </source>
</reference>
<dbReference type="CDD" id="cd16917">
    <property type="entry name" value="HATPase_UhpB-NarQ-NarX-like"/>
    <property type="match status" value="1"/>
</dbReference>
<dbReference type="Pfam" id="PF07730">
    <property type="entry name" value="HisKA_3"/>
    <property type="match status" value="1"/>
</dbReference>
<evidence type="ECO:0000313" key="6">
    <source>
        <dbReference type="EMBL" id="AWI55500.1"/>
    </source>
</evidence>
<evidence type="ECO:0000256" key="1">
    <source>
        <dbReference type="ARBA" id="ARBA00022679"/>
    </source>
</evidence>
<feature type="transmembrane region" description="Helical" evidence="4">
    <location>
        <begin position="26"/>
        <end position="43"/>
    </location>
</feature>
<evidence type="ECO:0000256" key="3">
    <source>
        <dbReference type="ARBA" id="ARBA00023012"/>
    </source>
</evidence>
<keyword evidence="4" id="KW-0472">Membrane</keyword>
<dbReference type="InterPro" id="IPR036890">
    <property type="entry name" value="HATPase_C_sf"/>
</dbReference>
<organism evidence="6 7">
    <name type="scientific">Aquabacterium olei</name>
    <dbReference type="NCBI Taxonomy" id="1296669"/>
    <lineage>
        <taxon>Bacteria</taxon>
        <taxon>Pseudomonadati</taxon>
        <taxon>Pseudomonadota</taxon>
        <taxon>Betaproteobacteria</taxon>
        <taxon>Burkholderiales</taxon>
        <taxon>Aquabacterium</taxon>
    </lineage>
</organism>
<dbReference type="SUPFAM" id="SSF55874">
    <property type="entry name" value="ATPase domain of HSP90 chaperone/DNA topoisomerase II/histidine kinase"/>
    <property type="match status" value="1"/>
</dbReference>
<dbReference type="Pfam" id="PF02518">
    <property type="entry name" value="HATPase_c"/>
    <property type="match status" value="1"/>
</dbReference>
<name>A0A2U8FWW1_9BURK</name>
<dbReference type="Gene3D" id="1.20.5.1930">
    <property type="match status" value="1"/>
</dbReference>
<dbReference type="PROSITE" id="PS50109">
    <property type="entry name" value="HIS_KIN"/>
    <property type="match status" value="1"/>
</dbReference>
<dbReference type="GO" id="GO:0016020">
    <property type="term" value="C:membrane"/>
    <property type="evidence" value="ECO:0007669"/>
    <property type="project" value="InterPro"/>
</dbReference>
<proteinExistence type="predicted"/>
<keyword evidence="7" id="KW-1185">Reference proteome</keyword>
<dbReference type="EMBL" id="CP029211">
    <property type="protein sequence ID" value="AWI55500.1"/>
    <property type="molecule type" value="Genomic_DNA"/>
</dbReference>
<keyword evidence="2 6" id="KW-0418">Kinase</keyword>
<dbReference type="SMART" id="SM00387">
    <property type="entry name" value="HATPase_c"/>
    <property type="match status" value="1"/>
</dbReference>
<geneLocation type="plasmid" evidence="7">
    <name>ptb101</name>
</geneLocation>
<keyword evidence="1" id="KW-0808">Transferase</keyword>
<dbReference type="GO" id="GO:0000155">
    <property type="term" value="F:phosphorelay sensor kinase activity"/>
    <property type="evidence" value="ECO:0007669"/>
    <property type="project" value="InterPro"/>
</dbReference>
<feature type="domain" description="Histidine kinase" evidence="5">
    <location>
        <begin position="128"/>
        <end position="325"/>
    </location>
</feature>
<dbReference type="InterPro" id="IPR011712">
    <property type="entry name" value="Sig_transdc_His_kin_sub3_dim/P"/>
</dbReference>
<dbReference type="AlphaFoldDB" id="A0A2U8FWW1"/>
<evidence type="ECO:0000256" key="4">
    <source>
        <dbReference type="SAM" id="Phobius"/>
    </source>
</evidence>
<gene>
    <name evidence="6" type="ORF">DEH84_18105</name>
</gene>
<dbReference type="KEGG" id="aon:DEH84_18105"/>
<keyword evidence="4" id="KW-1133">Transmembrane helix</keyword>
<dbReference type="GO" id="GO:0046983">
    <property type="term" value="F:protein dimerization activity"/>
    <property type="evidence" value="ECO:0007669"/>
    <property type="project" value="InterPro"/>
</dbReference>
<protein>
    <submittedName>
        <fullName evidence="6">Two-component sensor histidine kinase</fullName>
    </submittedName>
</protein>
<evidence type="ECO:0000256" key="2">
    <source>
        <dbReference type="ARBA" id="ARBA00022777"/>
    </source>
</evidence>
<dbReference type="PANTHER" id="PTHR24421:SF58">
    <property type="entry name" value="SIGNAL TRANSDUCTION HISTIDINE-PROTEIN KINASE_PHOSPHATASE UHPB"/>
    <property type="match status" value="1"/>
</dbReference>
<keyword evidence="6" id="KW-0614">Plasmid</keyword>
<evidence type="ECO:0000259" key="5">
    <source>
        <dbReference type="PROSITE" id="PS50109"/>
    </source>
</evidence>
<dbReference type="Proteomes" id="UP000244892">
    <property type="component" value="Plasmid pTB101"/>
</dbReference>
<keyword evidence="4" id="KW-0812">Transmembrane</keyword>
<accession>A0A2U8FWW1</accession>
<dbReference type="InterPro" id="IPR003594">
    <property type="entry name" value="HATPase_dom"/>
</dbReference>
<dbReference type="PANTHER" id="PTHR24421">
    <property type="entry name" value="NITRATE/NITRITE SENSOR PROTEIN NARX-RELATED"/>
    <property type="match status" value="1"/>
</dbReference>
<sequence length="330" mass="36532">MVSTMEEEPILDIEPAAPPSTAARDALFVLCAVLVYFALAAHFEAFEYVLGMTRGQEHWQIDELPMTALVLAIGMSWYSWKRTTESRAALRGRIAAQRHAQALLQDNRRLSQALLRIQDEERRALARELHDEFGQSCTAIRADASYIQQRSTDEPIVESAHRITESATRLNLLVRDMLGRLRPPDLDSLGLEAALQTLCERWEQQSGVSCSLIPRGLQASIPDEVAVALYRLVQEALTNVARHAGASYVHVSTQVETRPDGTARLVNLRIEDDGCGLPSELAPGQQGHGLVGMRERVCSLNGSIAFRHVLPGQGLRIEVQIPVAHIEHQA</sequence>
<dbReference type="Gene3D" id="3.30.565.10">
    <property type="entry name" value="Histidine kinase-like ATPase, C-terminal domain"/>
    <property type="match status" value="1"/>
</dbReference>
<dbReference type="InterPro" id="IPR005467">
    <property type="entry name" value="His_kinase_dom"/>
</dbReference>
<evidence type="ECO:0000313" key="7">
    <source>
        <dbReference type="Proteomes" id="UP000244892"/>
    </source>
</evidence>